<dbReference type="PIRSF" id="PIRSF019404">
    <property type="entry name" value="FliJ"/>
    <property type="match status" value="1"/>
</dbReference>
<organism evidence="12 13">
    <name type="scientific">Sulfuriferula multivorans</name>
    <dbReference type="NCBI Taxonomy" id="1559896"/>
    <lineage>
        <taxon>Bacteria</taxon>
        <taxon>Pseudomonadati</taxon>
        <taxon>Pseudomonadota</taxon>
        <taxon>Betaproteobacteria</taxon>
        <taxon>Nitrosomonadales</taxon>
        <taxon>Sulfuricellaceae</taxon>
        <taxon>Sulfuriferula</taxon>
    </lineage>
</organism>
<dbReference type="InterPro" id="IPR012823">
    <property type="entry name" value="Flagell_FliJ"/>
</dbReference>
<dbReference type="Gene3D" id="1.10.287.1700">
    <property type="match status" value="1"/>
</dbReference>
<evidence type="ECO:0000256" key="6">
    <source>
        <dbReference type="ARBA" id="ARBA00022500"/>
    </source>
</evidence>
<evidence type="ECO:0000256" key="10">
    <source>
        <dbReference type="ARBA" id="ARBA00023225"/>
    </source>
</evidence>
<feature type="region of interest" description="Disordered" evidence="11">
    <location>
        <begin position="116"/>
        <end position="146"/>
    </location>
</feature>
<accession>A0A401JDJ0</accession>
<keyword evidence="12" id="KW-0969">Cilium</keyword>
<evidence type="ECO:0000256" key="5">
    <source>
        <dbReference type="ARBA" id="ARBA00022475"/>
    </source>
</evidence>
<evidence type="ECO:0000313" key="13">
    <source>
        <dbReference type="Proteomes" id="UP000286806"/>
    </source>
</evidence>
<comment type="similarity">
    <text evidence="2">Belongs to the FliJ family.</text>
</comment>
<dbReference type="GO" id="GO:0009288">
    <property type="term" value="C:bacterial-type flagellum"/>
    <property type="evidence" value="ECO:0007669"/>
    <property type="project" value="InterPro"/>
</dbReference>
<evidence type="ECO:0000256" key="2">
    <source>
        <dbReference type="ARBA" id="ARBA00010004"/>
    </source>
</evidence>
<keyword evidence="5" id="KW-1003">Cell membrane</keyword>
<dbReference type="GO" id="GO:0003774">
    <property type="term" value="F:cytoskeletal motor activity"/>
    <property type="evidence" value="ECO:0007669"/>
    <property type="project" value="InterPro"/>
</dbReference>
<dbReference type="RefSeq" id="WP_124704443.1">
    <property type="nucleotide sequence ID" value="NZ_BGOW01000013.1"/>
</dbReference>
<gene>
    <name evidence="12" type="ORF">SFMTTN_1447</name>
</gene>
<evidence type="ECO:0000256" key="1">
    <source>
        <dbReference type="ARBA" id="ARBA00004413"/>
    </source>
</evidence>
<dbReference type="PANTHER" id="PTHR38786:SF1">
    <property type="entry name" value="FLAGELLAR FLIJ PROTEIN"/>
    <property type="match status" value="1"/>
</dbReference>
<keyword evidence="13" id="KW-1185">Reference proteome</keyword>
<dbReference type="EMBL" id="BGOW01000013">
    <property type="protein sequence ID" value="GBL45637.1"/>
    <property type="molecule type" value="Genomic_DNA"/>
</dbReference>
<keyword evidence="8" id="KW-0653">Protein transport</keyword>
<keyword evidence="12" id="KW-0966">Cell projection</keyword>
<protein>
    <recommendedName>
        <fullName evidence="3">Flagellar FliJ protein</fullName>
    </recommendedName>
</protein>
<dbReference type="GO" id="GO:0044781">
    <property type="term" value="P:bacterial-type flagellum organization"/>
    <property type="evidence" value="ECO:0007669"/>
    <property type="project" value="UniProtKB-KW"/>
</dbReference>
<dbReference type="GO" id="GO:0015031">
    <property type="term" value="P:protein transport"/>
    <property type="evidence" value="ECO:0007669"/>
    <property type="project" value="UniProtKB-KW"/>
</dbReference>
<dbReference type="Pfam" id="PF02050">
    <property type="entry name" value="FliJ"/>
    <property type="match status" value="1"/>
</dbReference>
<dbReference type="PANTHER" id="PTHR38786">
    <property type="entry name" value="FLAGELLAR FLIJ PROTEIN"/>
    <property type="match status" value="1"/>
</dbReference>
<reference evidence="12 13" key="1">
    <citation type="journal article" date="2019" name="Front. Microbiol.">
        <title>Genomes of Neutrophilic Sulfur-Oxidizing Chemolithoautotrophs Representing 9 Proteobacterial Species From 8 Genera.</title>
        <authorList>
            <person name="Watanabe T."/>
            <person name="Kojima H."/>
            <person name="Umezawa K."/>
            <person name="Hori C."/>
            <person name="Takasuka T.E."/>
            <person name="Kato Y."/>
            <person name="Fukui M."/>
        </authorList>
    </citation>
    <scope>NUCLEOTIDE SEQUENCE [LARGE SCALE GENOMIC DNA]</scope>
    <source>
        <strain evidence="12 13">TTN</strain>
    </source>
</reference>
<dbReference type="PRINTS" id="PR01004">
    <property type="entry name" value="FLGFLIJ"/>
</dbReference>
<keyword evidence="7" id="KW-1005">Bacterial flagellum biogenesis</keyword>
<keyword evidence="9" id="KW-0472">Membrane</keyword>
<dbReference type="GO" id="GO:0005886">
    <property type="term" value="C:plasma membrane"/>
    <property type="evidence" value="ECO:0007669"/>
    <property type="project" value="UniProtKB-SubCell"/>
</dbReference>
<comment type="subcellular location">
    <subcellularLocation>
        <location evidence="1">Cell membrane</location>
        <topology evidence="1">Peripheral membrane protein</topology>
        <orientation evidence="1">Cytoplasmic side</orientation>
    </subcellularLocation>
</comment>
<keyword evidence="6" id="KW-0145">Chemotaxis</keyword>
<dbReference type="GO" id="GO:0006935">
    <property type="term" value="P:chemotaxis"/>
    <property type="evidence" value="ECO:0007669"/>
    <property type="project" value="UniProtKB-KW"/>
</dbReference>
<feature type="compositionally biased region" description="Basic and acidic residues" evidence="11">
    <location>
        <begin position="126"/>
        <end position="139"/>
    </location>
</feature>
<dbReference type="GO" id="GO:0071973">
    <property type="term" value="P:bacterial-type flagellum-dependent cell motility"/>
    <property type="evidence" value="ECO:0007669"/>
    <property type="project" value="InterPro"/>
</dbReference>
<dbReference type="AlphaFoldDB" id="A0A401JDJ0"/>
<evidence type="ECO:0000256" key="11">
    <source>
        <dbReference type="SAM" id="MobiDB-lite"/>
    </source>
</evidence>
<keyword evidence="10" id="KW-1006">Bacterial flagellum protein export</keyword>
<sequence>MATHSTINTLIELATKDSDEAAKRLGMAIRACEEAEQKLALLLQYRDDYAARCQSDLSAGLTAAGYHNFRVFLEKLDSAIAGQREVIREAQKLADKARSVWQECERKRMSFGALDNRAKKQAQQYETRRDQKLTDEHATRKTLYKR</sequence>
<keyword evidence="4" id="KW-0813">Transport</keyword>
<evidence type="ECO:0000256" key="4">
    <source>
        <dbReference type="ARBA" id="ARBA00022448"/>
    </source>
</evidence>
<evidence type="ECO:0000313" key="12">
    <source>
        <dbReference type="EMBL" id="GBL45637.1"/>
    </source>
</evidence>
<proteinExistence type="inferred from homology"/>
<evidence type="ECO:0000256" key="9">
    <source>
        <dbReference type="ARBA" id="ARBA00023136"/>
    </source>
</evidence>
<evidence type="ECO:0000256" key="3">
    <source>
        <dbReference type="ARBA" id="ARBA00020392"/>
    </source>
</evidence>
<dbReference type="InterPro" id="IPR053716">
    <property type="entry name" value="Flag_assembly_chemotaxis_eff"/>
</dbReference>
<name>A0A401JDJ0_9PROT</name>
<dbReference type="InterPro" id="IPR052570">
    <property type="entry name" value="FliJ"/>
</dbReference>
<dbReference type="Proteomes" id="UP000286806">
    <property type="component" value="Unassembled WGS sequence"/>
</dbReference>
<dbReference type="OrthoDB" id="6465096at2"/>
<evidence type="ECO:0000256" key="7">
    <source>
        <dbReference type="ARBA" id="ARBA00022795"/>
    </source>
</evidence>
<comment type="caution">
    <text evidence="12">The sequence shown here is derived from an EMBL/GenBank/DDBJ whole genome shotgun (WGS) entry which is preliminary data.</text>
</comment>
<evidence type="ECO:0000256" key="8">
    <source>
        <dbReference type="ARBA" id="ARBA00022927"/>
    </source>
</evidence>
<keyword evidence="12" id="KW-0282">Flagellum</keyword>
<dbReference type="NCBIfam" id="TIGR02473">
    <property type="entry name" value="flagell_FliJ"/>
    <property type="match status" value="1"/>
</dbReference>
<dbReference type="InterPro" id="IPR018006">
    <property type="entry name" value="Flag_FliJ_proteobac"/>
</dbReference>